<organism evidence="2 3">
    <name type="scientific">Methyloceanibacter stevinii</name>
    <dbReference type="NCBI Taxonomy" id="1774970"/>
    <lineage>
        <taxon>Bacteria</taxon>
        <taxon>Pseudomonadati</taxon>
        <taxon>Pseudomonadota</taxon>
        <taxon>Alphaproteobacteria</taxon>
        <taxon>Hyphomicrobiales</taxon>
        <taxon>Hyphomicrobiaceae</taxon>
        <taxon>Methyloceanibacter</taxon>
    </lineage>
</organism>
<protein>
    <submittedName>
        <fullName evidence="2">Uncharacterized protein</fullName>
    </submittedName>
</protein>
<evidence type="ECO:0000256" key="1">
    <source>
        <dbReference type="SAM" id="SignalP"/>
    </source>
</evidence>
<comment type="caution">
    <text evidence="2">The sequence shown here is derived from an EMBL/GenBank/DDBJ whole genome shotgun (WGS) entry which is preliminary data.</text>
</comment>
<sequence length="152" mass="15830">MTRRTYLLAGVAVLALSAQSVAKEQPAPGEPVTWHATSKTADSITGDVVYLPNSLTFANGTSLTMTAVANAPAPWASFSGGSDGDGEIYKLESPADPELLNGNKLCGMPDQPVTYVMIAPNPKGDEMVLGVFTGEDAPTATSEPCATYSYEL</sequence>
<proteinExistence type="predicted"/>
<reference evidence="2 3" key="1">
    <citation type="journal article" date="2016" name="Environ. Microbiol.">
        <title>New Methyloceanibacter diversity from North Sea sediments includes methanotroph containing solely the soluble methane monooxygenase.</title>
        <authorList>
            <person name="Vekeman B."/>
            <person name="Kerckhof F.M."/>
            <person name="Cremers G."/>
            <person name="de Vos P."/>
            <person name="Vandamme P."/>
            <person name="Boon N."/>
            <person name="Op den Camp H.J."/>
            <person name="Heylen K."/>
        </authorList>
    </citation>
    <scope>NUCLEOTIDE SEQUENCE [LARGE SCALE GENOMIC DNA]</scope>
    <source>
        <strain evidence="2 3">R-67176</strain>
    </source>
</reference>
<evidence type="ECO:0000313" key="3">
    <source>
        <dbReference type="Proteomes" id="UP000094172"/>
    </source>
</evidence>
<keyword evidence="1" id="KW-0732">Signal</keyword>
<gene>
    <name evidence="2" type="ORF">AUC70_14105</name>
</gene>
<dbReference type="RefSeq" id="WP_069443372.1">
    <property type="nucleotide sequence ID" value="NZ_LPWE01000003.1"/>
</dbReference>
<keyword evidence="3" id="KW-1185">Reference proteome</keyword>
<dbReference type="EMBL" id="LPWE01000003">
    <property type="protein sequence ID" value="ODR96906.1"/>
    <property type="molecule type" value="Genomic_DNA"/>
</dbReference>
<name>A0A1E3VVE5_9HYPH</name>
<feature type="chain" id="PRO_5009138807" evidence="1">
    <location>
        <begin position="23"/>
        <end position="152"/>
    </location>
</feature>
<evidence type="ECO:0000313" key="2">
    <source>
        <dbReference type="EMBL" id="ODR96906.1"/>
    </source>
</evidence>
<dbReference type="AlphaFoldDB" id="A0A1E3VVE5"/>
<dbReference type="Proteomes" id="UP000094172">
    <property type="component" value="Unassembled WGS sequence"/>
</dbReference>
<feature type="signal peptide" evidence="1">
    <location>
        <begin position="1"/>
        <end position="22"/>
    </location>
</feature>
<accession>A0A1E3VVE5</accession>